<dbReference type="FunFam" id="3.40.50.720:FF:000311">
    <property type="entry name" value="Ornithine cyclodeaminase"/>
    <property type="match status" value="1"/>
</dbReference>
<dbReference type="PANTHER" id="PTHR13812:SF19">
    <property type="entry name" value="KETIMINE REDUCTASE MU-CRYSTALLIN"/>
    <property type="match status" value="1"/>
</dbReference>
<evidence type="ECO:0000256" key="2">
    <source>
        <dbReference type="ARBA" id="ARBA00023027"/>
    </source>
</evidence>
<sequence>MLPALLTYEASISKLSWPGAVDALRRGHQRPRPEQGDLLLGSDDARLLNRAARIEGLGFAVKADSVFPGNAQKGLPSVQGAVLLFDADCGAVRAVIDSRLVTHYKTAADSLLGAQCLARAGSRHLVILGAGAVAGTLARAYDAAFPDIERISIWSRRPEQAEALAATLGDLRAKVTAVADVAEAVRAADIVSSATMARSPILRGEWVRPGTHVDLIGAFTPDMREADDALIAAGLVYVDFMETVMDRIGEIMQPIVSGAIERSHIRGDLYDLVAAGTTSRQSDDQITVFKNGGGAHLDLMMASYVVDAVNA</sequence>
<proteinExistence type="inferred from homology"/>
<dbReference type="Gene3D" id="3.30.1780.10">
    <property type="entry name" value="ornithine cyclodeaminase, domain 1"/>
    <property type="match status" value="1"/>
</dbReference>
<evidence type="ECO:0000256" key="1">
    <source>
        <dbReference type="ARBA" id="ARBA00008903"/>
    </source>
</evidence>
<protein>
    <submittedName>
        <fullName evidence="4">NAD(P)-binding domain-containing protein</fullName>
    </submittedName>
    <submittedName>
        <fullName evidence="3">Ornithine cyclodeaminase protein</fullName>
        <ecNumber evidence="3">4.3.1.12</ecNumber>
    </submittedName>
</protein>
<dbReference type="InterPro" id="IPR003462">
    <property type="entry name" value="ODC_Mu_crystall"/>
</dbReference>
<dbReference type="AlphaFoldDB" id="A0A192T8R1"/>
<keyword evidence="3" id="KW-0456">Lyase</keyword>
<organism evidence="4 6">
    <name type="scientific">Rhizobium phaseoli</name>
    <dbReference type="NCBI Taxonomy" id="396"/>
    <lineage>
        <taxon>Bacteria</taxon>
        <taxon>Pseudomonadati</taxon>
        <taxon>Pseudomonadota</taxon>
        <taxon>Alphaproteobacteria</taxon>
        <taxon>Hyphomicrobiales</taxon>
        <taxon>Rhizobiaceae</taxon>
        <taxon>Rhizobium/Agrobacterium group</taxon>
        <taxon>Rhizobium</taxon>
    </lineage>
</organism>
<reference evidence="3 5" key="1">
    <citation type="submission" date="2015-11" db="EMBL/GenBank/DDBJ databases">
        <title>The limits of bacterial species coexistence and the symbiotic plasmid transference in sympatric Rhizobium populations.</title>
        <authorList>
            <person name="Perez-Carrascal O.M."/>
            <person name="VanInsberghe D."/>
            <person name="Juarez S."/>
            <person name="Polz M.F."/>
            <person name="Vinuesa P."/>
            <person name="Gonzalez V."/>
        </authorList>
    </citation>
    <scope>NUCLEOTIDE SEQUENCE [LARGE SCALE GENOMIC DNA]</scope>
    <source>
        <strain evidence="3 5">N771</strain>
    </source>
</reference>
<dbReference type="EMBL" id="CP013568">
    <property type="protein sequence ID" value="ANL84558.1"/>
    <property type="molecule type" value="Genomic_DNA"/>
</dbReference>
<dbReference type="PIRSF" id="PIRSF001439">
    <property type="entry name" value="CryM"/>
    <property type="match status" value="1"/>
</dbReference>
<dbReference type="Proteomes" id="UP000540266">
    <property type="component" value="Chromosome"/>
</dbReference>
<dbReference type="Pfam" id="PF02423">
    <property type="entry name" value="OCD_Mu_crystall"/>
    <property type="match status" value="1"/>
</dbReference>
<dbReference type="GO" id="GO:0005737">
    <property type="term" value="C:cytoplasm"/>
    <property type="evidence" value="ECO:0007669"/>
    <property type="project" value="TreeGrafter"/>
</dbReference>
<dbReference type="EMBL" id="CP064931">
    <property type="protein sequence ID" value="QPK07005.1"/>
    <property type="molecule type" value="Genomic_DNA"/>
</dbReference>
<dbReference type="RefSeq" id="WP_064825153.1">
    <property type="nucleotide sequence ID" value="NZ_CP013532.1"/>
</dbReference>
<gene>
    <name evidence="3" type="ORF">AMC81_CH01773</name>
    <name evidence="4" type="ORF">HER27_010815</name>
</gene>
<dbReference type="GO" id="GO:0016491">
    <property type="term" value="F:oxidoreductase activity"/>
    <property type="evidence" value="ECO:0007669"/>
    <property type="project" value="UniProtKB-ARBA"/>
</dbReference>
<evidence type="ECO:0000313" key="5">
    <source>
        <dbReference type="Proteomes" id="UP000078551"/>
    </source>
</evidence>
<accession>A0A192T8R1</accession>
<dbReference type="InterPro" id="IPR023401">
    <property type="entry name" value="ODC_N"/>
</dbReference>
<dbReference type="GeneID" id="45957151"/>
<evidence type="ECO:0000313" key="3">
    <source>
        <dbReference type="EMBL" id="ANL84558.1"/>
    </source>
</evidence>
<comment type="similarity">
    <text evidence="1">Belongs to the ornithine cyclodeaminase/mu-crystallin family.</text>
</comment>
<keyword evidence="5" id="KW-1185">Reference proteome</keyword>
<dbReference type="PANTHER" id="PTHR13812">
    <property type="entry name" value="KETIMINE REDUCTASE MU-CRYSTALLIN"/>
    <property type="match status" value="1"/>
</dbReference>
<evidence type="ECO:0000313" key="4">
    <source>
        <dbReference type="EMBL" id="QPK07005.1"/>
    </source>
</evidence>
<name>A0A192T8R1_9HYPH</name>
<dbReference type="Proteomes" id="UP000078551">
    <property type="component" value="Chromosome"/>
</dbReference>
<dbReference type="InterPro" id="IPR036291">
    <property type="entry name" value="NAD(P)-bd_dom_sf"/>
</dbReference>
<reference evidence="4 6" key="2">
    <citation type="submission" date="2020-11" db="EMBL/GenBank/DDBJ databases">
        <title>Indigenous Rhizobia Nodulating Common beans in Western Kenya.</title>
        <authorList>
            <person name="Wekesa C.S."/>
            <person name="Oelmueller R."/>
            <person name="Furch A.C."/>
        </authorList>
    </citation>
    <scope>NUCLEOTIDE SEQUENCE [LARGE SCALE GENOMIC DNA]</scope>
    <source>
        <strain evidence="6">BS3</strain>
        <strain evidence="4">S3</strain>
    </source>
</reference>
<dbReference type="GO" id="GO:0019752">
    <property type="term" value="P:carboxylic acid metabolic process"/>
    <property type="evidence" value="ECO:0007669"/>
    <property type="project" value="UniProtKB-ARBA"/>
</dbReference>
<dbReference type="EC" id="4.3.1.12" evidence="3"/>
<dbReference type="Gene3D" id="3.40.50.720">
    <property type="entry name" value="NAD(P)-binding Rossmann-like Domain"/>
    <property type="match status" value="1"/>
</dbReference>
<evidence type="ECO:0000313" key="6">
    <source>
        <dbReference type="Proteomes" id="UP000540266"/>
    </source>
</evidence>
<dbReference type="STRING" id="396.AMC85_CH01838"/>
<keyword evidence="2" id="KW-0520">NAD</keyword>
<dbReference type="GO" id="GO:0008473">
    <property type="term" value="F:ornithine cyclodeaminase activity"/>
    <property type="evidence" value="ECO:0007669"/>
    <property type="project" value="UniProtKB-EC"/>
</dbReference>
<dbReference type="SUPFAM" id="SSF51735">
    <property type="entry name" value="NAD(P)-binding Rossmann-fold domains"/>
    <property type="match status" value="1"/>
</dbReference>